<keyword evidence="5" id="KW-0862">Zinc</keyword>
<comment type="similarity">
    <text evidence="1">Belongs to the peptidase M20A family.</text>
</comment>
<dbReference type="Gene3D" id="3.40.630.10">
    <property type="entry name" value="Zn peptidases"/>
    <property type="match status" value="1"/>
</dbReference>
<evidence type="ECO:0000313" key="8">
    <source>
        <dbReference type="Proteomes" id="UP000001058"/>
    </source>
</evidence>
<evidence type="ECO:0000256" key="6">
    <source>
        <dbReference type="SAM" id="SignalP"/>
    </source>
</evidence>
<evidence type="ECO:0000256" key="1">
    <source>
        <dbReference type="ARBA" id="ARBA00006247"/>
    </source>
</evidence>
<evidence type="ECO:0000256" key="2">
    <source>
        <dbReference type="ARBA" id="ARBA00022670"/>
    </source>
</evidence>
<proteinExistence type="inferred from homology"/>
<dbReference type="GO" id="GO:0046872">
    <property type="term" value="F:metal ion binding"/>
    <property type="evidence" value="ECO:0007669"/>
    <property type="project" value="UniProtKB-KW"/>
</dbReference>
<feature type="chain" id="PRO_5003123734" evidence="6">
    <location>
        <begin position="19"/>
        <end position="442"/>
    </location>
</feature>
<evidence type="ECO:0000256" key="4">
    <source>
        <dbReference type="ARBA" id="ARBA00022801"/>
    </source>
</evidence>
<dbReference type="GO" id="GO:0006508">
    <property type="term" value="P:proteolysis"/>
    <property type="evidence" value="ECO:0007669"/>
    <property type="project" value="UniProtKB-KW"/>
</dbReference>
<evidence type="ECO:0000256" key="5">
    <source>
        <dbReference type="ARBA" id="ARBA00022833"/>
    </source>
</evidence>
<dbReference type="GeneID" id="9625134"/>
<dbReference type="OrthoDB" id="3064516at2759"/>
<dbReference type="EMBL" id="GL378330">
    <property type="protein sequence ID" value="EFJ50696.1"/>
    <property type="molecule type" value="Genomic_DNA"/>
</dbReference>
<evidence type="ECO:0000313" key="7">
    <source>
        <dbReference type="EMBL" id="EFJ50696.1"/>
    </source>
</evidence>
<dbReference type="InterPro" id="IPR036264">
    <property type="entry name" value="Bact_exopeptidase_dim_dom"/>
</dbReference>
<dbReference type="PANTHER" id="PTHR45962:SF1">
    <property type="entry name" value="N-FATTY-ACYL-AMINO ACID SYNTHASE_HYDROLASE PM20D1"/>
    <property type="match status" value="1"/>
</dbReference>
<dbReference type="KEGG" id="vcn:VOLCADRAFT_88484"/>
<dbReference type="eggNOG" id="KOG2275">
    <property type="taxonomic scope" value="Eukaryota"/>
</dbReference>
<dbReference type="PANTHER" id="PTHR45962">
    <property type="entry name" value="N-FATTY-ACYL-AMINO ACID SYNTHASE/HYDROLASE PM20D1"/>
    <property type="match status" value="1"/>
</dbReference>
<dbReference type="InParanoid" id="D8TP44"/>
<protein>
    <submittedName>
        <fullName evidence="7">Uncharacterized protein</fullName>
    </submittedName>
</protein>
<keyword evidence="8" id="KW-1185">Reference proteome</keyword>
<keyword evidence="4" id="KW-0378">Hydrolase</keyword>
<organism evidence="8">
    <name type="scientific">Volvox carteri f. nagariensis</name>
    <dbReference type="NCBI Taxonomy" id="3068"/>
    <lineage>
        <taxon>Eukaryota</taxon>
        <taxon>Viridiplantae</taxon>
        <taxon>Chlorophyta</taxon>
        <taxon>core chlorophytes</taxon>
        <taxon>Chlorophyceae</taxon>
        <taxon>CS clade</taxon>
        <taxon>Chlamydomonadales</taxon>
        <taxon>Volvocaceae</taxon>
        <taxon>Volvox</taxon>
    </lineage>
</organism>
<dbReference type="GO" id="GO:0008233">
    <property type="term" value="F:peptidase activity"/>
    <property type="evidence" value="ECO:0007669"/>
    <property type="project" value="UniProtKB-KW"/>
</dbReference>
<sequence length="442" mass="47306">MASLAKTMLLGLLGLAIALIAQVVLRRDSPTTSEVSQPYTCPPLSEAAALERFAGLISFPTVSNASSEDHVNDQKVFRDMVAYLARSYPRVWRRLKVEHVGRVGENELSLLITWTGSRPELPAVLFVSHYDVVPVTPGSEGEWTHPPFSGKIADGYVWGRGSLDIKFGVAGLLQAASVLLGGEGEEDVEEDVAVFRPERTLMFAFGHDEEVSGSHGAATIASLLRSRGVELDVVVDEGGAILEDGLRPFTSRAVAMVGTAEKGYTTVEVTLRAPGGHSSMPTTDGSDIAAQLWRLLGAVRRSTTPTRLQAPVTDMLTHVAPYTSGWMRLLLSGAERGGPIKWLLAQVFRRLGGRETAAMVANTLALTRVRGGVADNVLPQEAVLSFNGRLLPGSTPGELVEALKAAVKVAGVAAEVAEVKRIWECSVEKLFLAAATSGIWQF</sequence>
<reference evidence="7 8" key="1">
    <citation type="journal article" date="2010" name="Science">
        <title>Genomic analysis of organismal complexity in the multicellular green alga Volvox carteri.</title>
        <authorList>
            <person name="Prochnik S.E."/>
            <person name="Umen J."/>
            <person name="Nedelcu A.M."/>
            <person name="Hallmann A."/>
            <person name="Miller S.M."/>
            <person name="Nishii I."/>
            <person name="Ferris P."/>
            <person name="Kuo A."/>
            <person name="Mitros T."/>
            <person name="Fritz-Laylin L.K."/>
            <person name="Hellsten U."/>
            <person name="Chapman J."/>
            <person name="Simakov O."/>
            <person name="Rensing S.A."/>
            <person name="Terry A."/>
            <person name="Pangilinan J."/>
            <person name="Kapitonov V."/>
            <person name="Jurka J."/>
            <person name="Salamov A."/>
            <person name="Shapiro H."/>
            <person name="Schmutz J."/>
            <person name="Grimwood J."/>
            <person name="Lindquist E."/>
            <person name="Lucas S."/>
            <person name="Grigoriev I.V."/>
            <person name="Schmitt R."/>
            <person name="Kirk D."/>
            <person name="Rokhsar D.S."/>
        </authorList>
    </citation>
    <scope>NUCLEOTIDE SEQUENCE [LARGE SCALE GENOMIC DNA]</scope>
    <source>
        <strain evidence="8">f. Nagariensis / Eve</strain>
    </source>
</reference>
<gene>
    <name evidence="7" type="ORF">VOLCADRAFT_88484</name>
</gene>
<keyword evidence="3" id="KW-0479">Metal-binding</keyword>
<dbReference type="AlphaFoldDB" id="D8TP44"/>
<dbReference type="SUPFAM" id="SSF53187">
    <property type="entry name" value="Zn-dependent exopeptidases"/>
    <property type="match status" value="1"/>
</dbReference>
<dbReference type="InterPro" id="IPR001261">
    <property type="entry name" value="ArgE/DapE_CS"/>
</dbReference>
<dbReference type="InterPro" id="IPR047177">
    <property type="entry name" value="Pept_M20A"/>
</dbReference>
<feature type="signal peptide" evidence="6">
    <location>
        <begin position="1"/>
        <end position="18"/>
    </location>
</feature>
<dbReference type="InterPro" id="IPR002933">
    <property type="entry name" value="Peptidase_M20"/>
</dbReference>
<dbReference type="SUPFAM" id="SSF55031">
    <property type="entry name" value="Bacterial exopeptidase dimerisation domain"/>
    <property type="match status" value="1"/>
</dbReference>
<keyword evidence="6" id="KW-0732">Signal</keyword>
<dbReference type="PROSITE" id="PS00758">
    <property type="entry name" value="ARGE_DAPE_CPG2_1"/>
    <property type="match status" value="1"/>
</dbReference>
<dbReference type="Gene3D" id="3.30.70.360">
    <property type="match status" value="1"/>
</dbReference>
<dbReference type="Pfam" id="PF01546">
    <property type="entry name" value="Peptidase_M20"/>
    <property type="match status" value="1"/>
</dbReference>
<dbReference type="FunCoup" id="D8TP44">
    <property type="interactions" value="789"/>
</dbReference>
<evidence type="ECO:0000256" key="3">
    <source>
        <dbReference type="ARBA" id="ARBA00022723"/>
    </source>
</evidence>
<dbReference type="RefSeq" id="XP_002948289.1">
    <property type="nucleotide sequence ID" value="XM_002948243.1"/>
</dbReference>
<dbReference type="STRING" id="3068.D8TP44"/>
<keyword evidence="2" id="KW-0645">Protease</keyword>
<dbReference type="Proteomes" id="UP000001058">
    <property type="component" value="Unassembled WGS sequence"/>
</dbReference>
<accession>D8TP44</accession>
<name>D8TP44_VOLCA</name>